<dbReference type="PANTHER" id="PTHR30388:SF6">
    <property type="entry name" value="XANTHINE DEHYDROGENASE SUBUNIT A-RELATED"/>
    <property type="match status" value="1"/>
</dbReference>
<dbReference type="Pfam" id="PF13478">
    <property type="entry name" value="XdhC_C"/>
    <property type="match status" value="1"/>
</dbReference>
<evidence type="ECO:0000259" key="1">
    <source>
        <dbReference type="Pfam" id="PF02625"/>
    </source>
</evidence>
<dbReference type="PANTHER" id="PTHR30388">
    <property type="entry name" value="ALDEHYDE OXIDOREDUCTASE MOLYBDENUM COFACTOR ASSEMBLY PROTEIN"/>
    <property type="match status" value="1"/>
</dbReference>
<dbReference type="AlphaFoldDB" id="A0A644THZ3"/>
<gene>
    <name evidence="3" type="ORF">SDC9_12188</name>
</gene>
<dbReference type="Gene3D" id="3.40.50.720">
    <property type="entry name" value="NAD(P)-binding Rossmann-like Domain"/>
    <property type="match status" value="1"/>
</dbReference>
<dbReference type="InterPro" id="IPR003777">
    <property type="entry name" value="XdhC_CoxI"/>
</dbReference>
<name>A0A644THZ3_9ZZZZ</name>
<protein>
    <recommendedName>
        <fullName evidence="4">Xanthine dehydrogenase subunit A</fullName>
    </recommendedName>
</protein>
<feature type="domain" description="XdhC Rossmann" evidence="2">
    <location>
        <begin position="111"/>
        <end position="251"/>
    </location>
</feature>
<proteinExistence type="predicted"/>
<reference evidence="3" key="1">
    <citation type="submission" date="2019-08" db="EMBL/GenBank/DDBJ databases">
        <authorList>
            <person name="Kucharzyk K."/>
            <person name="Murdoch R.W."/>
            <person name="Higgins S."/>
            <person name="Loffler F."/>
        </authorList>
    </citation>
    <scope>NUCLEOTIDE SEQUENCE</scope>
</reference>
<dbReference type="EMBL" id="VSSQ01000032">
    <property type="protein sequence ID" value="MPL66510.1"/>
    <property type="molecule type" value="Genomic_DNA"/>
</dbReference>
<comment type="caution">
    <text evidence="3">The sequence shown here is derived from an EMBL/GenBank/DDBJ whole genome shotgun (WGS) entry which is preliminary data.</text>
</comment>
<evidence type="ECO:0000259" key="2">
    <source>
        <dbReference type="Pfam" id="PF13478"/>
    </source>
</evidence>
<evidence type="ECO:0008006" key="4">
    <source>
        <dbReference type="Google" id="ProtNLM"/>
    </source>
</evidence>
<sequence length="272" mass="29163">MSEDAKVLAEAAALSAQGRAFALVSILSSSGSTPRTRARLLVRADGSSLGTIGGGSLETRVIAEALACIAESKPKMLRYELVETQNKESPLMHCGGTQELYIDVIPARRRILIVGAGHVGLALARLADYLGFSIEIADDREEAPRREGFPGTAVVHVDQDLGTMLSNLPADPNRAIVIATHSRDAEALRALIDKPWAYLGLLGSRRKVTALLQELQAEGYSPELLDAIHAPVGLDIGAETPEEIAVSILSEALSILTKTKVHHLREDIREKP</sequence>
<evidence type="ECO:0000313" key="3">
    <source>
        <dbReference type="EMBL" id="MPL66510.1"/>
    </source>
</evidence>
<feature type="domain" description="XdhC- CoxI" evidence="1">
    <location>
        <begin position="16"/>
        <end position="79"/>
    </location>
</feature>
<organism evidence="3">
    <name type="scientific">bioreactor metagenome</name>
    <dbReference type="NCBI Taxonomy" id="1076179"/>
    <lineage>
        <taxon>unclassified sequences</taxon>
        <taxon>metagenomes</taxon>
        <taxon>ecological metagenomes</taxon>
    </lineage>
</organism>
<dbReference type="Pfam" id="PF02625">
    <property type="entry name" value="XdhC_CoxI"/>
    <property type="match status" value="1"/>
</dbReference>
<dbReference type="InterPro" id="IPR052698">
    <property type="entry name" value="MoCofactor_Util/Proc"/>
</dbReference>
<accession>A0A644THZ3</accession>
<dbReference type="InterPro" id="IPR027051">
    <property type="entry name" value="XdhC_Rossmann_dom"/>
</dbReference>